<gene>
    <name evidence="2" type="ORF">LZC95_28530</name>
</gene>
<dbReference type="Proteomes" id="UP001379533">
    <property type="component" value="Chromosome"/>
</dbReference>
<evidence type="ECO:0000313" key="3">
    <source>
        <dbReference type="Proteomes" id="UP001379533"/>
    </source>
</evidence>
<accession>A0ABZ2JZQ1</accession>
<dbReference type="InterPro" id="IPR001270">
    <property type="entry name" value="ClpA/B"/>
</dbReference>
<evidence type="ECO:0000259" key="1">
    <source>
        <dbReference type="Pfam" id="PF07728"/>
    </source>
</evidence>
<dbReference type="InterPro" id="IPR011704">
    <property type="entry name" value="ATPase_dyneun-rel_AAA"/>
</dbReference>
<dbReference type="InterPro" id="IPR050764">
    <property type="entry name" value="CbbQ/NirQ/NorQ/GpvN"/>
</dbReference>
<dbReference type="PRINTS" id="PR00300">
    <property type="entry name" value="CLPPROTEASEA"/>
</dbReference>
<dbReference type="RefSeq" id="WP_394841009.1">
    <property type="nucleotide sequence ID" value="NZ_CP089982.1"/>
</dbReference>
<dbReference type="Gene3D" id="3.40.50.300">
    <property type="entry name" value="P-loop containing nucleotide triphosphate hydrolases"/>
    <property type="match status" value="1"/>
</dbReference>
<dbReference type="InterPro" id="IPR027417">
    <property type="entry name" value="P-loop_NTPase"/>
</dbReference>
<reference evidence="2 3" key="1">
    <citation type="submission" date="2021-12" db="EMBL/GenBank/DDBJ databases">
        <title>Discovery of the Pendulisporaceae a myxobacterial family with distinct sporulation behavior and unique specialized metabolism.</title>
        <authorList>
            <person name="Garcia R."/>
            <person name="Popoff A."/>
            <person name="Bader C.D."/>
            <person name="Loehr J."/>
            <person name="Walesch S."/>
            <person name="Walt C."/>
            <person name="Boldt J."/>
            <person name="Bunk B."/>
            <person name="Haeckl F.J.F.P.J."/>
            <person name="Gunesch A.P."/>
            <person name="Birkelbach J."/>
            <person name="Nuebel U."/>
            <person name="Pietschmann T."/>
            <person name="Bach T."/>
            <person name="Mueller R."/>
        </authorList>
    </citation>
    <scope>NUCLEOTIDE SEQUENCE [LARGE SCALE GENOMIC DNA]</scope>
    <source>
        <strain evidence="2 3">MSr12523</strain>
    </source>
</reference>
<sequence length="442" mass="48265">MASAKASASNEALRPLAVPVGPRLERVLDVAYRARRAVLLEGPTGIGKSEIVRSVADKLGIATTVLDLSLLEPPDLVGLPVVRDDGRTHYALPSVLPRDGSGILLLEELNRAERYIQQPALQLLSARRLHEYELPQGWICVATVNPQTAEYHVTALDKALRARFLQVNVRADRGAWLAWAQTHNLHPGIVALAHGHERILDDVPPRTWAYASELLRAFSPAELHDGALLRDALGGYLPAAWVEALLASRASWGSQLSFDVRELLAAYTADSPRAREITGYRDRGQTDRIDEIVHRLAPLLAGPEAGVLVAQKQLLLASFEALLADLPGDQREKLQEAIGSNVTATPLIDVEPSELLARFPGSAAEKKLAAWRADPVKRHRISLLITALCVFVEQPSRLPELKKSNVARTSLGHVLTQLPERDALVLVETLKRVGITPVRPGT</sequence>
<dbReference type="EMBL" id="CP089982">
    <property type="protein sequence ID" value="WXA90397.1"/>
    <property type="molecule type" value="Genomic_DNA"/>
</dbReference>
<keyword evidence="3" id="KW-1185">Reference proteome</keyword>
<evidence type="ECO:0000313" key="2">
    <source>
        <dbReference type="EMBL" id="WXA90397.1"/>
    </source>
</evidence>
<proteinExistence type="predicted"/>
<organism evidence="2 3">
    <name type="scientific">Pendulispora brunnea</name>
    <dbReference type="NCBI Taxonomy" id="2905690"/>
    <lineage>
        <taxon>Bacteria</taxon>
        <taxon>Pseudomonadati</taxon>
        <taxon>Myxococcota</taxon>
        <taxon>Myxococcia</taxon>
        <taxon>Myxococcales</taxon>
        <taxon>Sorangiineae</taxon>
        <taxon>Pendulisporaceae</taxon>
        <taxon>Pendulispora</taxon>
    </lineage>
</organism>
<dbReference type="PANTHER" id="PTHR42759:SF1">
    <property type="entry name" value="MAGNESIUM-CHELATASE SUBUNIT CHLD"/>
    <property type="match status" value="1"/>
</dbReference>
<feature type="domain" description="ATPase dynein-related AAA" evidence="1">
    <location>
        <begin position="38"/>
        <end position="164"/>
    </location>
</feature>
<protein>
    <submittedName>
        <fullName evidence="2">MoxR family ATPase</fullName>
    </submittedName>
</protein>
<dbReference type="Pfam" id="PF07728">
    <property type="entry name" value="AAA_5"/>
    <property type="match status" value="1"/>
</dbReference>
<name>A0ABZ2JZQ1_9BACT</name>
<dbReference type="SUPFAM" id="SSF52540">
    <property type="entry name" value="P-loop containing nucleoside triphosphate hydrolases"/>
    <property type="match status" value="1"/>
</dbReference>
<dbReference type="PANTHER" id="PTHR42759">
    <property type="entry name" value="MOXR FAMILY PROTEIN"/>
    <property type="match status" value="1"/>
</dbReference>